<dbReference type="GO" id="GO:0003964">
    <property type="term" value="F:RNA-directed DNA polymerase activity"/>
    <property type="evidence" value="ECO:0007669"/>
    <property type="project" value="UniProtKB-KW"/>
</dbReference>
<evidence type="ECO:0000259" key="7">
    <source>
        <dbReference type="Pfam" id="PF17917"/>
    </source>
</evidence>
<keyword evidence="5" id="KW-0378">Hydrolase</keyword>
<keyword evidence="6" id="KW-0695">RNA-directed DNA polymerase</keyword>
<protein>
    <recommendedName>
        <fullName evidence="7">Reverse transcriptase RNase H-like domain-containing protein</fullName>
    </recommendedName>
</protein>
<evidence type="ECO:0000256" key="5">
    <source>
        <dbReference type="ARBA" id="ARBA00022801"/>
    </source>
</evidence>
<keyword evidence="2" id="KW-0548">Nucleotidyltransferase</keyword>
<evidence type="ECO:0000313" key="8">
    <source>
        <dbReference type="EMBL" id="WMV51240.1"/>
    </source>
</evidence>
<evidence type="ECO:0000256" key="2">
    <source>
        <dbReference type="ARBA" id="ARBA00022695"/>
    </source>
</evidence>
<dbReference type="AlphaFoldDB" id="A0AAF0USI2"/>
<evidence type="ECO:0000256" key="6">
    <source>
        <dbReference type="ARBA" id="ARBA00022918"/>
    </source>
</evidence>
<dbReference type="GO" id="GO:0004519">
    <property type="term" value="F:endonuclease activity"/>
    <property type="evidence" value="ECO:0007669"/>
    <property type="project" value="UniProtKB-KW"/>
</dbReference>
<proteinExistence type="predicted"/>
<accession>A0AAF0USI2</accession>
<sequence>MQNGKFITYTSRQLKTHEKNYPTHDLKLEVVFVLKIWGNYLCGAHAYCHDLKYILDMTWQLRSQMP</sequence>
<evidence type="ECO:0000256" key="3">
    <source>
        <dbReference type="ARBA" id="ARBA00022722"/>
    </source>
</evidence>
<dbReference type="EMBL" id="CP133621">
    <property type="protein sequence ID" value="WMV51240.1"/>
    <property type="molecule type" value="Genomic_DNA"/>
</dbReference>
<evidence type="ECO:0000256" key="4">
    <source>
        <dbReference type="ARBA" id="ARBA00022759"/>
    </source>
</evidence>
<keyword evidence="1" id="KW-0808">Transferase</keyword>
<organism evidence="8 9">
    <name type="scientific">Solanum verrucosum</name>
    <dbReference type="NCBI Taxonomy" id="315347"/>
    <lineage>
        <taxon>Eukaryota</taxon>
        <taxon>Viridiplantae</taxon>
        <taxon>Streptophyta</taxon>
        <taxon>Embryophyta</taxon>
        <taxon>Tracheophyta</taxon>
        <taxon>Spermatophyta</taxon>
        <taxon>Magnoliopsida</taxon>
        <taxon>eudicotyledons</taxon>
        <taxon>Gunneridae</taxon>
        <taxon>Pentapetalae</taxon>
        <taxon>asterids</taxon>
        <taxon>lamiids</taxon>
        <taxon>Solanales</taxon>
        <taxon>Solanaceae</taxon>
        <taxon>Solanoideae</taxon>
        <taxon>Solaneae</taxon>
        <taxon>Solanum</taxon>
    </lineage>
</organism>
<feature type="domain" description="Reverse transcriptase RNase H-like" evidence="7">
    <location>
        <begin position="5"/>
        <end position="45"/>
    </location>
</feature>
<keyword evidence="3" id="KW-0540">Nuclease</keyword>
<keyword evidence="9" id="KW-1185">Reference proteome</keyword>
<dbReference type="InterPro" id="IPR041373">
    <property type="entry name" value="RT_RNaseH"/>
</dbReference>
<dbReference type="Pfam" id="PF17917">
    <property type="entry name" value="RT_RNaseH"/>
    <property type="match status" value="1"/>
</dbReference>
<evidence type="ECO:0000313" key="9">
    <source>
        <dbReference type="Proteomes" id="UP001234989"/>
    </source>
</evidence>
<gene>
    <name evidence="8" type="ORF">MTR67_044625</name>
</gene>
<dbReference type="GO" id="GO:0016787">
    <property type="term" value="F:hydrolase activity"/>
    <property type="evidence" value="ECO:0007669"/>
    <property type="project" value="UniProtKB-KW"/>
</dbReference>
<dbReference type="Proteomes" id="UP001234989">
    <property type="component" value="Chromosome 10"/>
</dbReference>
<reference evidence="8" key="1">
    <citation type="submission" date="2023-08" db="EMBL/GenBank/DDBJ databases">
        <title>A de novo genome assembly of Solanum verrucosum Schlechtendal, a Mexican diploid species geographically isolated from the other diploid A-genome species in potato relatives.</title>
        <authorList>
            <person name="Hosaka K."/>
        </authorList>
    </citation>
    <scope>NUCLEOTIDE SEQUENCE</scope>
    <source>
        <tissue evidence="8">Young leaves</tissue>
    </source>
</reference>
<evidence type="ECO:0000256" key="1">
    <source>
        <dbReference type="ARBA" id="ARBA00022679"/>
    </source>
</evidence>
<name>A0AAF0USI2_SOLVR</name>
<keyword evidence="4" id="KW-0255">Endonuclease</keyword>